<evidence type="ECO:0000256" key="1">
    <source>
        <dbReference type="SAM" id="MobiDB-lite"/>
    </source>
</evidence>
<proteinExistence type="predicted"/>
<evidence type="ECO:0008006" key="4">
    <source>
        <dbReference type="Google" id="ProtNLM"/>
    </source>
</evidence>
<evidence type="ECO:0000313" key="3">
    <source>
        <dbReference type="Proteomes" id="UP000823521"/>
    </source>
</evidence>
<dbReference type="RefSeq" id="WP_208810829.1">
    <property type="nucleotide sequence ID" value="NZ_WVUH01000004.1"/>
</dbReference>
<gene>
    <name evidence="2" type="ORF">GSF22_01300</name>
</gene>
<dbReference type="EMBL" id="WVUH01000004">
    <property type="protein sequence ID" value="MBO4204653.1"/>
    <property type="molecule type" value="Genomic_DNA"/>
</dbReference>
<evidence type="ECO:0000313" key="2">
    <source>
        <dbReference type="EMBL" id="MBO4204653.1"/>
    </source>
</evidence>
<feature type="region of interest" description="Disordered" evidence="1">
    <location>
        <begin position="38"/>
        <end position="62"/>
    </location>
</feature>
<name>A0ABS3VJE6_MICEH</name>
<accession>A0ABS3VJE6</accession>
<keyword evidence="3" id="KW-1185">Reference proteome</keyword>
<dbReference type="Proteomes" id="UP000823521">
    <property type="component" value="Unassembled WGS sequence"/>
</dbReference>
<sequence>MSSRREYITPCQEIGFWDSLTRPDLTILLDISPEVAAARKGELSPNESGKHDGTPEGGISGFNAFQSRVRSELKAMLAEDGGSVAISTDRRSREETVDLVLQNIPGDWLNRRS</sequence>
<dbReference type="InterPro" id="IPR027417">
    <property type="entry name" value="P-loop_NTPase"/>
</dbReference>
<feature type="compositionally biased region" description="Basic and acidic residues" evidence="1">
    <location>
        <begin position="38"/>
        <end position="54"/>
    </location>
</feature>
<reference evidence="2 3" key="1">
    <citation type="submission" date="2019-12" db="EMBL/GenBank/DDBJ databases">
        <title>Whole genome sequencing of endophytic Actinobacterium Micromonospora sp. MPMI6T.</title>
        <authorList>
            <person name="Evv R."/>
            <person name="Podile A.R."/>
        </authorList>
    </citation>
    <scope>NUCLEOTIDE SEQUENCE [LARGE SCALE GENOMIC DNA]</scope>
    <source>
        <strain evidence="2 3">MPMI6</strain>
    </source>
</reference>
<organism evidence="2 3">
    <name type="scientific">Micromonospora echinofusca</name>
    <dbReference type="NCBI Taxonomy" id="47858"/>
    <lineage>
        <taxon>Bacteria</taxon>
        <taxon>Bacillati</taxon>
        <taxon>Actinomycetota</taxon>
        <taxon>Actinomycetes</taxon>
        <taxon>Micromonosporales</taxon>
        <taxon>Micromonosporaceae</taxon>
        <taxon>Micromonospora</taxon>
    </lineage>
</organism>
<dbReference type="Gene3D" id="3.40.50.300">
    <property type="entry name" value="P-loop containing nucleotide triphosphate hydrolases"/>
    <property type="match status" value="1"/>
</dbReference>
<comment type="caution">
    <text evidence="2">The sequence shown here is derived from an EMBL/GenBank/DDBJ whole genome shotgun (WGS) entry which is preliminary data.</text>
</comment>
<protein>
    <recommendedName>
        <fullName evidence="4">Thymidylate kinase</fullName>
    </recommendedName>
</protein>